<keyword evidence="2" id="KW-1185">Reference proteome</keyword>
<dbReference type="Proteomes" id="UP000299102">
    <property type="component" value="Unassembled WGS sequence"/>
</dbReference>
<evidence type="ECO:0000313" key="2">
    <source>
        <dbReference type="Proteomes" id="UP000299102"/>
    </source>
</evidence>
<sequence>MKELQPEIQFLGNEQSFYFVRHTRNELFKASQCSVRRVPRLLFSLYVKSDAGGRRTSTDVGALPQSRIAAEIDATDLFRMTSRENECSRDDGRRRRPPRAALGCIVCCELV</sequence>
<organism evidence="1 2">
    <name type="scientific">Eumeta variegata</name>
    <name type="common">Bagworm moth</name>
    <name type="synonym">Eumeta japonica</name>
    <dbReference type="NCBI Taxonomy" id="151549"/>
    <lineage>
        <taxon>Eukaryota</taxon>
        <taxon>Metazoa</taxon>
        <taxon>Ecdysozoa</taxon>
        <taxon>Arthropoda</taxon>
        <taxon>Hexapoda</taxon>
        <taxon>Insecta</taxon>
        <taxon>Pterygota</taxon>
        <taxon>Neoptera</taxon>
        <taxon>Endopterygota</taxon>
        <taxon>Lepidoptera</taxon>
        <taxon>Glossata</taxon>
        <taxon>Ditrysia</taxon>
        <taxon>Tineoidea</taxon>
        <taxon>Psychidae</taxon>
        <taxon>Oiketicinae</taxon>
        <taxon>Eumeta</taxon>
    </lineage>
</organism>
<proteinExistence type="predicted"/>
<reference evidence="1 2" key="1">
    <citation type="journal article" date="2019" name="Commun. Biol.">
        <title>The bagworm genome reveals a unique fibroin gene that provides high tensile strength.</title>
        <authorList>
            <person name="Kono N."/>
            <person name="Nakamura H."/>
            <person name="Ohtoshi R."/>
            <person name="Tomita M."/>
            <person name="Numata K."/>
            <person name="Arakawa K."/>
        </authorList>
    </citation>
    <scope>NUCLEOTIDE SEQUENCE [LARGE SCALE GENOMIC DNA]</scope>
</reference>
<dbReference type="EMBL" id="BGZK01000099">
    <property type="protein sequence ID" value="GBP18577.1"/>
    <property type="molecule type" value="Genomic_DNA"/>
</dbReference>
<protein>
    <submittedName>
        <fullName evidence="1">Uncharacterized protein</fullName>
    </submittedName>
</protein>
<dbReference type="AlphaFoldDB" id="A0A4C1TX33"/>
<gene>
    <name evidence="1" type="ORF">EVAR_14346_1</name>
</gene>
<name>A0A4C1TX33_EUMVA</name>
<accession>A0A4C1TX33</accession>
<evidence type="ECO:0000313" key="1">
    <source>
        <dbReference type="EMBL" id="GBP18577.1"/>
    </source>
</evidence>
<comment type="caution">
    <text evidence="1">The sequence shown here is derived from an EMBL/GenBank/DDBJ whole genome shotgun (WGS) entry which is preliminary data.</text>
</comment>